<feature type="domain" description="Lipoyl-binding" evidence="2">
    <location>
        <begin position="1"/>
        <end position="70"/>
    </location>
</feature>
<dbReference type="AlphaFoldDB" id="A0A1X9NEK6"/>
<organism evidence="3 4">
    <name type="scientific">Oceanicoccus sagamiensis</name>
    <dbReference type="NCBI Taxonomy" id="716816"/>
    <lineage>
        <taxon>Bacteria</taxon>
        <taxon>Pseudomonadati</taxon>
        <taxon>Pseudomonadota</taxon>
        <taxon>Gammaproteobacteria</taxon>
        <taxon>Cellvibrionales</taxon>
        <taxon>Spongiibacteraceae</taxon>
        <taxon>Oceanicoccus</taxon>
    </lineage>
</organism>
<dbReference type="InterPro" id="IPR000089">
    <property type="entry name" value="Biotin_lipoyl"/>
</dbReference>
<dbReference type="InterPro" id="IPR011053">
    <property type="entry name" value="Single_hybrid_motif"/>
</dbReference>
<sequence>MINIVAEVTGKVWQVDIQQGQSVTEDDTLMIIESMKMEIPVDAPEDGRIVEILVAKDEAVVEGQILARLDIQ</sequence>
<dbReference type="KEGG" id="osg:BST96_16490"/>
<dbReference type="STRING" id="716816.BST96_16490"/>
<dbReference type="PROSITE" id="PS50968">
    <property type="entry name" value="BIOTINYL_LIPOYL"/>
    <property type="match status" value="1"/>
</dbReference>
<accession>A0A1X9NEK6</accession>
<evidence type="ECO:0000256" key="1">
    <source>
        <dbReference type="ARBA" id="ARBA00023267"/>
    </source>
</evidence>
<dbReference type="EMBL" id="CP019343">
    <property type="protein sequence ID" value="ARN76460.1"/>
    <property type="molecule type" value="Genomic_DNA"/>
</dbReference>
<reference evidence="3 4" key="1">
    <citation type="submission" date="2016-11" db="EMBL/GenBank/DDBJ databases">
        <title>Trade-off between light-utilization and light-protection in marine flavobacteria.</title>
        <authorList>
            <person name="Kumagai Y."/>
        </authorList>
    </citation>
    <scope>NUCLEOTIDE SEQUENCE [LARGE SCALE GENOMIC DNA]</scope>
    <source>
        <strain evidence="3 4">NBRC 107125</strain>
    </source>
</reference>
<gene>
    <name evidence="3" type="ORF">BST96_16490</name>
</gene>
<dbReference type="InterPro" id="IPR050709">
    <property type="entry name" value="Biotin_Carboxyl_Carrier/Decarb"/>
</dbReference>
<dbReference type="CDD" id="cd06850">
    <property type="entry name" value="biotinyl_domain"/>
    <property type="match status" value="1"/>
</dbReference>
<dbReference type="Proteomes" id="UP000193450">
    <property type="component" value="Chromosome"/>
</dbReference>
<evidence type="ECO:0000313" key="3">
    <source>
        <dbReference type="EMBL" id="ARN76460.1"/>
    </source>
</evidence>
<keyword evidence="1" id="KW-0092">Biotin</keyword>
<name>A0A1X9NEK6_9GAMM</name>
<proteinExistence type="predicted"/>
<dbReference type="Pfam" id="PF00364">
    <property type="entry name" value="Biotin_lipoyl"/>
    <property type="match status" value="1"/>
</dbReference>
<dbReference type="SUPFAM" id="SSF51230">
    <property type="entry name" value="Single hybrid motif"/>
    <property type="match status" value="1"/>
</dbReference>
<protein>
    <submittedName>
        <fullName evidence="3">Acetyl-CoA carboxylase biotin carboxyl carrier protein subunit</fullName>
    </submittedName>
</protein>
<dbReference type="PANTHER" id="PTHR45266:SF3">
    <property type="entry name" value="OXALOACETATE DECARBOXYLASE ALPHA CHAIN"/>
    <property type="match status" value="1"/>
</dbReference>
<dbReference type="Gene3D" id="2.40.50.100">
    <property type="match status" value="1"/>
</dbReference>
<dbReference type="PANTHER" id="PTHR45266">
    <property type="entry name" value="OXALOACETATE DECARBOXYLASE ALPHA CHAIN"/>
    <property type="match status" value="1"/>
</dbReference>
<keyword evidence="4" id="KW-1185">Reference proteome</keyword>
<evidence type="ECO:0000259" key="2">
    <source>
        <dbReference type="PROSITE" id="PS50968"/>
    </source>
</evidence>
<evidence type="ECO:0000313" key="4">
    <source>
        <dbReference type="Proteomes" id="UP000193450"/>
    </source>
</evidence>